<protein>
    <recommendedName>
        <fullName evidence="8">Abasic site processing protein</fullName>
        <ecNumber evidence="8">3.4.-.-</ecNumber>
    </recommendedName>
</protein>
<dbReference type="Pfam" id="PF02586">
    <property type="entry name" value="SRAP"/>
    <property type="match status" value="1"/>
</dbReference>
<evidence type="ECO:0000256" key="1">
    <source>
        <dbReference type="ARBA" id="ARBA00008136"/>
    </source>
</evidence>
<reference evidence="9 10" key="1">
    <citation type="submission" date="2019-12" db="EMBL/GenBank/DDBJ databases">
        <title>Comparative genomics gives insights into the taxonomy of the Azoarcus-Aromatoleum group and reveals separate origins of nif in the plant-associated Azoarcus and non-plant-associated Aromatoleum sub-groups.</title>
        <authorList>
            <person name="Lafos M."/>
            <person name="Maluk M."/>
            <person name="Batista M."/>
            <person name="Junghare M."/>
            <person name="Carmona M."/>
            <person name="Faoro H."/>
            <person name="Cruz L.M."/>
            <person name="Battistoni F."/>
            <person name="De Souza E."/>
            <person name="Pedrosa F."/>
            <person name="Chen W.-M."/>
            <person name="Poole P.S."/>
            <person name="Dixon R.A."/>
            <person name="James E.K."/>
        </authorList>
    </citation>
    <scope>NUCLEOTIDE SEQUENCE [LARGE SCALE GENOMIC DNA]</scope>
    <source>
        <strain evidence="9 10">T</strain>
    </source>
</reference>
<organism evidence="9 10">
    <name type="scientific">Aromatoleum toluolicum</name>
    <dbReference type="NCBI Taxonomy" id="90060"/>
    <lineage>
        <taxon>Bacteria</taxon>
        <taxon>Pseudomonadati</taxon>
        <taxon>Pseudomonadota</taxon>
        <taxon>Betaproteobacteria</taxon>
        <taxon>Rhodocyclales</taxon>
        <taxon>Rhodocyclaceae</taxon>
        <taxon>Aromatoleum</taxon>
    </lineage>
</organism>
<dbReference type="PANTHER" id="PTHR13604:SF0">
    <property type="entry name" value="ABASIC SITE PROCESSING PROTEIN HMCES"/>
    <property type="match status" value="1"/>
</dbReference>
<evidence type="ECO:0000313" key="10">
    <source>
        <dbReference type="Proteomes" id="UP000634522"/>
    </source>
</evidence>
<dbReference type="Proteomes" id="UP000634522">
    <property type="component" value="Unassembled WGS sequence"/>
</dbReference>
<evidence type="ECO:0000256" key="7">
    <source>
        <dbReference type="ARBA" id="ARBA00023239"/>
    </source>
</evidence>
<evidence type="ECO:0000256" key="2">
    <source>
        <dbReference type="ARBA" id="ARBA00022670"/>
    </source>
</evidence>
<evidence type="ECO:0000256" key="6">
    <source>
        <dbReference type="ARBA" id="ARBA00023125"/>
    </source>
</evidence>
<evidence type="ECO:0000256" key="4">
    <source>
        <dbReference type="ARBA" id="ARBA00022801"/>
    </source>
</evidence>
<gene>
    <name evidence="9" type="ORF">GPA27_02185</name>
</gene>
<dbReference type="InterPro" id="IPR036590">
    <property type="entry name" value="SRAP-like"/>
</dbReference>
<keyword evidence="10" id="KW-1185">Reference proteome</keyword>
<evidence type="ECO:0000256" key="3">
    <source>
        <dbReference type="ARBA" id="ARBA00022763"/>
    </source>
</evidence>
<evidence type="ECO:0000256" key="5">
    <source>
        <dbReference type="ARBA" id="ARBA00023124"/>
    </source>
</evidence>
<keyword evidence="5" id="KW-0190">Covalent protein-DNA linkage</keyword>
<dbReference type="InterPro" id="IPR003738">
    <property type="entry name" value="SRAP"/>
</dbReference>
<dbReference type="Gene3D" id="3.90.1680.10">
    <property type="entry name" value="SOS response associated peptidase-like"/>
    <property type="match status" value="1"/>
</dbReference>
<accession>A0ABX1NAB5</accession>
<dbReference type="PANTHER" id="PTHR13604">
    <property type="entry name" value="DC12-RELATED"/>
    <property type="match status" value="1"/>
</dbReference>
<dbReference type="EC" id="3.4.-.-" evidence="8"/>
<dbReference type="EMBL" id="WTVS01000003">
    <property type="protein sequence ID" value="NMF96204.1"/>
    <property type="molecule type" value="Genomic_DNA"/>
</dbReference>
<name>A0ABX1NAB5_9RHOO</name>
<proteinExistence type="inferred from homology"/>
<comment type="caution">
    <text evidence="9">The sequence shown here is derived from an EMBL/GenBank/DDBJ whole genome shotgun (WGS) entry which is preliminary data.</text>
</comment>
<keyword evidence="3" id="KW-0227">DNA damage</keyword>
<evidence type="ECO:0000256" key="8">
    <source>
        <dbReference type="RuleBase" id="RU364100"/>
    </source>
</evidence>
<keyword evidence="7" id="KW-0456">Lyase</keyword>
<dbReference type="SUPFAM" id="SSF143081">
    <property type="entry name" value="BB1717-like"/>
    <property type="match status" value="1"/>
</dbReference>
<comment type="similarity">
    <text evidence="1 8">Belongs to the SOS response-associated peptidase family.</text>
</comment>
<sequence length="213" mass="24195">MCADYNPARSSSLERMSWGRHTVQPPDFAYGETFPGGVAPFLANILPTEWLPGMFGLVPYWGDPTKLFRMTYNARTETVAEKPSYRNAWRKRQFGLIPVESFFEPNYATGKAVRWRIQRADGAPFALAGIWERRLGDQGPAHWSFAMLTINADDHALMKHFHKPGDEKRSVVVLDPEDHEAWLHAHTEAEARSLLQLFDADAMVAVPDPLTRK</sequence>
<keyword evidence="4 8" id="KW-0378">Hydrolase</keyword>
<evidence type="ECO:0000313" key="9">
    <source>
        <dbReference type="EMBL" id="NMF96204.1"/>
    </source>
</evidence>
<dbReference type="RefSeq" id="WP_169137371.1">
    <property type="nucleotide sequence ID" value="NZ_WTVS01000003.1"/>
</dbReference>
<keyword evidence="6" id="KW-0238">DNA-binding</keyword>
<keyword evidence="2 8" id="KW-0645">Protease</keyword>